<dbReference type="GO" id="GO:0005198">
    <property type="term" value="F:structural molecule activity"/>
    <property type="evidence" value="ECO:0007669"/>
    <property type="project" value="TreeGrafter"/>
</dbReference>
<keyword evidence="5" id="KW-0963">Cytoplasm</keyword>
<dbReference type="GO" id="GO:0000814">
    <property type="term" value="C:ESCRT II complex"/>
    <property type="evidence" value="ECO:0007669"/>
    <property type="project" value="InterPro"/>
</dbReference>
<comment type="subcellular location">
    <subcellularLocation>
        <location evidence="1">Cytoplasm</location>
    </subcellularLocation>
</comment>
<dbReference type="SUPFAM" id="SSF46785">
    <property type="entry name" value="Winged helix' DNA-binding domain"/>
    <property type="match status" value="2"/>
</dbReference>
<dbReference type="AlphaFoldDB" id="A0A069DP81"/>
<evidence type="ECO:0000256" key="1">
    <source>
        <dbReference type="ARBA" id="ARBA00004496"/>
    </source>
</evidence>
<dbReference type="Pfam" id="PF05871">
    <property type="entry name" value="ESCRT-II"/>
    <property type="match status" value="1"/>
</dbReference>
<keyword evidence="6" id="KW-0653">Protein transport</keyword>
<sequence length="171" mass="19680">MKAEDWPWQYSFPPFFTVQPNLHTRSLQVSAWTSLVLKYHRINNQYVLDVQEAKSSLFTNPSIERTLPEEGITLVMSALVSSKNAEPIDKHRTRYHIYWHTLEEWAAILGSWATDTGHSGSVCTLYELINTPNQEFTGMHQDVLIKVIKVLEAKNEAELISLEDNNGVKFF</sequence>
<protein>
    <recommendedName>
        <fullName evidence="3">Vacuolar protein-sorting-associated protein 25</fullName>
    </recommendedName>
    <alternativeName>
        <fullName evidence="7">ESCRT-II complex subunit VPS25</fullName>
    </alternativeName>
</protein>
<dbReference type="InterPro" id="IPR008570">
    <property type="entry name" value="ESCRT-II_cplx_Vps25-sub"/>
</dbReference>
<comment type="similarity">
    <text evidence="2">Belongs to the VPS25 family.</text>
</comment>
<dbReference type="PANTHER" id="PTHR13149">
    <property type="entry name" value="VACUOLAR PROTEIN SORTING-ASSOCIATED PROTEIN VPS25"/>
    <property type="match status" value="1"/>
</dbReference>
<dbReference type="InterPro" id="IPR036388">
    <property type="entry name" value="WH-like_DNA-bd_sf"/>
</dbReference>
<evidence type="ECO:0000256" key="3">
    <source>
        <dbReference type="ARBA" id="ARBA00017934"/>
    </source>
</evidence>
<dbReference type="GO" id="GO:0043328">
    <property type="term" value="P:protein transport to vacuole involved in ubiquitin-dependent protein catabolic process via the multivesicular body sorting pathway"/>
    <property type="evidence" value="ECO:0007669"/>
    <property type="project" value="TreeGrafter"/>
</dbReference>
<dbReference type="InterPro" id="IPR036390">
    <property type="entry name" value="WH_DNA-bd_sf"/>
</dbReference>
<evidence type="ECO:0000256" key="7">
    <source>
        <dbReference type="ARBA" id="ARBA00030094"/>
    </source>
</evidence>
<dbReference type="Gene3D" id="1.10.10.570">
    <property type="entry name" value="Winged helix' DNA-binding domain. Chain C. Domain 1"/>
    <property type="match status" value="1"/>
</dbReference>
<dbReference type="Gene3D" id="1.10.10.10">
    <property type="entry name" value="Winged helix-like DNA-binding domain superfamily/Winged helix DNA-binding domain"/>
    <property type="match status" value="1"/>
</dbReference>
<proteinExistence type="evidence at transcript level"/>
<dbReference type="PANTHER" id="PTHR13149:SF0">
    <property type="entry name" value="VACUOLAR PROTEIN-SORTING-ASSOCIATED PROTEIN 25"/>
    <property type="match status" value="1"/>
</dbReference>
<name>A0A069DP81_9HEMI</name>
<evidence type="ECO:0000256" key="5">
    <source>
        <dbReference type="ARBA" id="ARBA00022490"/>
    </source>
</evidence>
<dbReference type="EMBL" id="GBGD01003229">
    <property type="protein sequence ID" value="JAC85660.1"/>
    <property type="molecule type" value="mRNA"/>
</dbReference>
<reference evidence="8" key="1">
    <citation type="journal article" date="2015" name="J. Med. Entomol.">
        <title>A Deep Insight Into the Sialotranscriptome of the Chagas Disease Vector, Panstrongylus megistus (Hemiptera: Heteroptera).</title>
        <authorList>
            <person name="Ribeiro J.M."/>
            <person name="Schwarz A."/>
            <person name="Francischetti I.M."/>
        </authorList>
    </citation>
    <scope>NUCLEOTIDE SEQUENCE</scope>
    <source>
        <tissue evidence="8">Salivary glands</tissue>
    </source>
</reference>
<organism evidence="8">
    <name type="scientific">Panstrongylus megistus</name>
    <dbReference type="NCBI Taxonomy" id="65343"/>
    <lineage>
        <taxon>Eukaryota</taxon>
        <taxon>Metazoa</taxon>
        <taxon>Ecdysozoa</taxon>
        <taxon>Arthropoda</taxon>
        <taxon>Hexapoda</taxon>
        <taxon>Insecta</taxon>
        <taxon>Pterygota</taxon>
        <taxon>Neoptera</taxon>
        <taxon>Paraneoptera</taxon>
        <taxon>Hemiptera</taxon>
        <taxon>Heteroptera</taxon>
        <taxon>Panheteroptera</taxon>
        <taxon>Cimicomorpha</taxon>
        <taxon>Reduviidae</taxon>
        <taxon>Triatominae</taxon>
        <taxon>Panstrongylus</taxon>
    </lineage>
</organism>
<keyword evidence="4" id="KW-0813">Transport</keyword>
<evidence type="ECO:0000256" key="6">
    <source>
        <dbReference type="ARBA" id="ARBA00022927"/>
    </source>
</evidence>
<dbReference type="FunFam" id="1.10.10.570:FF:000003">
    <property type="entry name" value="Vacuolar protein-sorting-associated protein 25"/>
    <property type="match status" value="1"/>
</dbReference>
<evidence type="ECO:0000256" key="4">
    <source>
        <dbReference type="ARBA" id="ARBA00022448"/>
    </source>
</evidence>
<evidence type="ECO:0000256" key="2">
    <source>
        <dbReference type="ARBA" id="ARBA00009674"/>
    </source>
</evidence>
<accession>A0A069DP81</accession>
<dbReference type="GO" id="GO:0042803">
    <property type="term" value="F:protein homodimerization activity"/>
    <property type="evidence" value="ECO:0007669"/>
    <property type="project" value="TreeGrafter"/>
</dbReference>
<dbReference type="InterPro" id="IPR014041">
    <property type="entry name" value="ESCRT-II_cplx_Vps25-sub_N"/>
</dbReference>
<evidence type="ECO:0000313" key="8">
    <source>
        <dbReference type="EMBL" id="JAC85660.1"/>
    </source>
</evidence>